<proteinExistence type="predicted"/>
<dbReference type="AlphaFoldDB" id="A0A0F6I9A9"/>
<accession>A0A0F6I9A9</accession>
<gene>
    <name evidence="1" type="ORF">LEP1GSC079_4109</name>
</gene>
<organism evidence="1 2">
    <name type="scientific">Leptospira interrogans str. FPW1039</name>
    <dbReference type="NCBI Taxonomy" id="1193040"/>
    <lineage>
        <taxon>Bacteria</taxon>
        <taxon>Pseudomonadati</taxon>
        <taxon>Spirochaetota</taxon>
        <taxon>Spirochaetia</taxon>
        <taxon>Leptospirales</taxon>
        <taxon>Leptospiraceae</taxon>
        <taxon>Leptospira</taxon>
    </lineage>
</organism>
<evidence type="ECO:0000313" key="1">
    <source>
        <dbReference type="EMBL" id="EMJ34634.1"/>
    </source>
</evidence>
<dbReference type="EMBL" id="AKWR02000219">
    <property type="protein sequence ID" value="EMJ34634.1"/>
    <property type="molecule type" value="Genomic_DNA"/>
</dbReference>
<reference evidence="1 2" key="1">
    <citation type="submission" date="2013-01" db="EMBL/GenBank/DDBJ databases">
        <authorList>
            <person name="Harkins D.M."/>
            <person name="Durkin A.S."/>
            <person name="Brinkac L.M."/>
            <person name="Haft D.H."/>
            <person name="Selengut J.D."/>
            <person name="Sanka R."/>
            <person name="DePew J."/>
            <person name="Purushe J."/>
            <person name="Peacock S.J."/>
            <person name="Thaipadungpanit J."/>
            <person name="Wuthiekanun V.W."/>
            <person name="Day N.P."/>
            <person name="Vinetz J.M."/>
            <person name="Sutton G.G."/>
            <person name="Nierman W.C."/>
            <person name="Fouts D.E."/>
        </authorList>
    </citation>
    <scope>NUCLEOTIDE SEQUENCE [LARGE SCALE GENOMIC DNA]</scope>
    <source>
        <strain evidence="1 2">FPW1039</strain>
    </source>
</reference>
<evidence type="ECO:0000313" key="2">
    <source>
        <dbReference type="Proteomes" id="UP000012164"/>
    </source>
</evidence>
<dbReference type="Proteomes" id="UP000012164">
    <property type="component" value="Unassembled WGS sequence"/>
</dbReference>
<sequence length="37" mass="4276">MKYKAFMASELVTNYSSKKIINCNFRSGFEPKKTGKK</sequence>
<name>A0A0F6I9A9_LEPIR</name>
<comment type="caution">
    <text evidence="1">The sequence shown here is derived from an EMBL/GenBank/DDBJ whole genome shotgun (WGS) entry which is preliminary data.</text>
</comment>
<protein>
    <submittedName>
        <fullName evidence="1">Uncharacterized protein</fullName>
    </submittedName>
</protein>